<keyword evidence="2 4" id="KW-0808">Transferase</keyword>
<name>A0A830CC61_9LAMI</name>
<organism evidence="4 5">
    <name type="scientific">Phtheirospermum japonicum</name>
    <dbReference type="NCBI Taxonomy" id="374723"/>
    <lineage>
        <taxon>Eukaryota</taxon>
        <taxon>Viridiplantae</taxon>
        <taxon>Streptophyta</taxon>
        <taxon>Embryophyta</taxon>
        <taxon>Tracheophyta</taxon>
        <taxon>Spermatophyta</taxon>
        <taxon>Magnoliopsida</taxon>
        <taxon>eudicotyledons</taxon>
        <taxon>Gunneridae</taxon>
        <taxon>Pentapetalae</taxon>
        <taxon>asterids</taxon>
        <taxon>lamiids</taxon>
        <taxon>Lamiales</taxon>
        <taxon>Orobanchaceae</taxon>
        <taxon>Orobanchaceae incertae sedis</taxon>
        <taxon>Phtheirospermum</taxon>
    </lineage>
</organism>
<evidence type="ECO:0000256" key="2">
    <source>
        <dbReference type="ARBA" id="ARBA00022679"/>
    </source>
</evidence>
<dbReference type="Pfam" id="PF02458">
    <property type="entry name" value="Transferase"/>
    <property type="match status" value="1"/>
</dbReference>
<dbReference type="PROSITE" id="PS00018">
    <property type="entry name" value="EF_HAND_1"/>
    <property type="match status" value="1"/>
</dbReference>
<accession>A0A830CC61</accession>
<dbReference type="EMBL" id="BMAC01000454">
    <property type="protein sequence ID" value="GFP96749.1"/>
    <property type="molecule type" value="Genomic_DNA"/>
</dbReference>
<evidence type="ECO:0000256" key="1">
    <source>
        <dbReference type="ARBA" id="ARBA00009861"/>
    </source>
</evidence>
<comment type="caution">
    <text evidence="4">The sequence shown here is derived from an EMBL/GenBank/DDBJ whole genome shotgun (WGS) entry which is preliminary data.</text>
</comment>
<proteinExistence type="inferred from homology"/>
<keyword evidence="5" id="KW-1185">Reference proteome</keyword>
<dbReference type="AlphaFoldDB" id="A0A830CC61"/>
<protein>
    <submittedName>
        <fullName evidence="4">Pelargonidin 3-o-(6-caffeoylglucoside) 5-o-(6-o-malonylglucoside) 4'''-malonyltransferase</fullName>
    </submittedName>
</protein>
<dbReference type="PANTHER" id="PTHR31623">
    <property type="entry name" value="F21J9.9"/>
    <property type="match status" value="1"/>
</dbReference>
<evidence type="ECO:0000256" key="3">
    <source>
        <dbReference type="ARBA" id="ARBA00023315"/>
    </source>
</evidence>
<evidence type="ECO:0000313" key="5">
    <source>
        <dbReference type="Proteomes" id="UP000653305"/>
    </source>
</evidence>
<comment type="similarity">
    <text evidence="1">Belongs to the plant acyltransferase family.</text>
</comment>
<dbReference type="PANTHER" id="PTHR31623:SF70">
    <property type="entry name" value="TRANSFERASE, CHLORAMPHENICOL ACETYLTRANSFERASE-LIKE DOMAIN PROTEIN"/>
    <property type="match status" value="1"/>
</dbReference>
<dbReference type="Proteomes" id="UP000653305">
    <property type="component" value="Unassembled WGS sequence"/>
</dbReference>
<reference evidence="4" key="1">
    <citation type="submission" date="2020-07" db="EMBL/GenBank/DDBJ databases">
        <title>Ethylene signaling mediates host invasion by parasitic plants.</title>
        <authorList>
            <person name="Yoshida S."/>
        </authorList>
    </citation>
    <scope>NUCLEOTIDE SEQUENCE</scope>
    <source>
        <strain evidence="4">Okayama</strain>
    </source>
</reference>
<dbReference type="OrthoDB" id="671439at2759"/>
<dbReference type="InterPro" id="IPR023213">
    <property type="entry name" value="CAT-like_dom_sf"/>
</dbReference>
<keyword evidence="3" id="KW-0012">Acyltransferase</keyword>
<dbReference type="InterPro" id="IPR018247">
    <property type="entry name" value="EF_Hand_1_Ca_BS"/>
</dbReference>
<evidence type="ECO:0000313" key="4">
    <source>
        <dbReference type="EMBL" id="GFP96749.1"/>
    </source>
</evidence>
<sequence>MKVNVISTELIKPCTPTPENLTKYKISFLDELSPPTNASMIFFYRAPFPKPKPTILTHLQESLSQILPKFYPFAGRYIKEDHSVDCNDEGAEFVKAEATDIDLMDFIAKKTNNDQLVDLLSRQTDDVDKSTDPLLSVQITNFKCSGLAMCVTTSHRIADACSVRTFIAAWSDASNNINPTTIIPSFDSPSLFPGINLEYDPEPPHNIVVKHLLFNKEAISSLRSKLWPTNEKPGFISRARVASALIAKAMIGVDIAKHGKLRDCFIIQIVNMRGRTIPPLPKHSFGNLLVQSITQCMDANENKELGIQELVNILGDAIDKSITDCAELLSVGEDRRIKMIMDPIADFRKRLASEETNAIWFSDLSKFGFYELGDFGWGKPVWIGIGHLFGPNVTLFMDNKEGDGLEAWVYLNQNDVPYFEQDEDMKLFTMA</sequence>
<gene>
    <name evidence="4" type="ORF">PHJA_001819000</name>
</gene>
<dbReference type="Gene3D" id="3.30.559.10">
    <property type="entry name" value="Chloramphenicol acetyltransferase-like domain"/>
    <property type="match status" value="2"/>
</dbReference>
<dbReference type="GO" id="GO:0016746">
    <property type="term" value="F:acyltransferase activity"/>
    <property type="evidence" value="ECO:0007669"/>
    <property type="project" value="UniProtKB-KW"/>
</dbReference>